<keyword evidence="1" id="KW-0472">Membrane</keyword>
<gene>
    <name evidence="2" type="ORF">TREVI0001_0295</name>
</gene>
<keyword evidence="1" id="KW-0812">Transmembrane</keyword>
<comment type="caution">
    <text evidence="2">The sequence shown here is derived from an EMBL/GenBank/DDBJ whole genome shotgun (WGS) entry which is preliminary data.</text>
</comment>
<dbReference type="eggNOG" id="COG1132">
    <property type="taxonomic scope" value="Bacteria"/>
</dbReference>
<dbReference type="AlphaFoldDB" id="C8PPZ1"/>
<dbReference type="Proteomes" id="UP000004509">
    <property type="component" value="Unassembled WGS sequence"/>
</dbReference>
<dbReference type="STRING" id="596324.TREVI0001_0295"/>
<protein>
    <submittedName>
        <fullName evidence="2">ABC transporter, permease/ATP-binding protein</fullName>
    </submittedName>
</protein>
<evidence type="ECO:0000313" key="3">
    <source>
        <dbReference type="Proteomes" id="UP000004509"/>
    </source>
</evidence>
<evidence type="ECO:0000313" key="2">
    <source>
        <dbReference type="EMBL" id="EEV20473.1"/>
    </source>
</evidence>
<dbReference type="EMBL" id="ACYH01000032">
    <property type="protein sequence ID" value="EEV20473.1"/>
    <property type="molecule type" value="Genomic_DNA"/>
</dbReference>
<reference evidence="2 3" key="1">
    <citation type="submission" date="2009-07" db="EMBL/GenBank/DDBJ databases">
        <authorList>
            <person name="Madupu R."/>
            <person name="Sebastian Y."/>
            <person name="Durkin A.S."/>
            <person name="Torralba M."/>
            <person name="Methe B."/>
            <person name="Sutton G.G."/>
            <person name="Strausberg R.L."/>
            <person name="Nelson K.E."/>
        </authorList>
    </citation>
    <scope>NUCLEOTIDE SEQUENCE [LARGE SCALE GENOMIC DNA]</scope>
    <source>
        <strain evidence="2 3">ATCC 35580</strain>
    </source>
</reference>
<keyword evidence="2" id="KW-0067">ATP-binding</keyword>
<keyword evidence="2" id="KW-0547">Nucleotide-binding</keyword>
<dbReference type="GO" id="GO:0005524">
    <property type="term" value="F:ATP binding"/>
    <property type="evidence" value="ECO:0007669"/>
    <property type="project" value="UniProtKB-KW"/>
</dbReference>
<keyword evidence="1" id="KW-1133">Transmembrane helix</keyword>
<accession>C8PPZ1</accession>
<evidence type="ECO:0000256" key="1">
    <source>
        <dbReference type="SAM" id="Phobius"/>
    </source>
</evidence>
<proteinExistence type="predicted"/>
<name>C8PPZ1_9SPIR</name>
<feature type="transmembrane region" description="Helical" evidence="1">
    <location>
        <begin position="21"/>
        <end position="44"/>
    </location>
</feature>
<organism evidence="2 3">
    <name type="scientific">Treponema vincentii ATCC 35580</name>
    <dbReference type="NCBI Taxonomy" id="596324"/>
    <lineage>
        <taxon>Bacteria</taxon>
        <taxon>Pseudomonadati</taxon>
        <taxon>Spirochaetota</taxon>
        <taxon>Spirochaetia</taxon>
        <taxon>Spirochaetales</taxon>
        <taxon>Treponemataceae</taxon>
        <taxon>Treponema</taxon>
    </lineage>
</organism>
<sequence length="64" mass="7528">MTEKELKGKIVGNNLKSNILLTLKILFDLIPQVLLVYLISSLIAQNTEMEKLKYIFLQCWYHLF</sequence>